<dbReference type="RefSeq" id="WP_023900532.1">
    <property type="nucleotide sequence ID" value="NZ_AP020326.1"/>
</dbReference>
<name>A0AAI8SHT2_MYCAV</name>
<gene>
    <name evidence="2" type="ORF">JPH1_00130</name>
</gene>
<proteinExistence type="predicted"/>
<dbReference type="PROSITE" id="PS51186">
    <property type="entry name" value="GNAT"/>
    <property type="match status" value="1"/>
</dbReference>
<feature type="domain" description="N-acetyltransferase" evidence="1">
    <location>
        <begin position="21"/>
        <end position="175"/>
    </location>
</feature>
<dbReference type="InterPro" id="IPR051531">
    <property type="entry name" value="N-acetyltransferase"/>
</dbReference>
<dbReference type="PANTHER" id="PTHR43792">
    <property type="entry name" value="GNAT FAMILY, PUTATIVE (AFU_ORTHOLOGUE AFUA_3G00765)-RELATED-RELATED"/>
    <property type="match status" value="1"/>
</dbReference>
<dbReference type="InterPro" id="IPR000182">
    <property type="entry name" value="GNAT_dom"/>
</dbReference>
<accession>A0AAI8SHT2</accession>
<organism evidence="2 3">
    <name type="scientific">Mycobacterium avium subsp. hominissuis</name>
    <dbReference type="NCBI Taxonomy" id="439334"/>
    <lineage>
        <taxon>Bacteria</taxon>
        <taxon>Bacillati</taxon>
        <taxon>Actinomycetota</taxon>
        <taxon>Actinomycetes</taxon>
        <taxon>Mycobacteriales</taxon>
        <taxon>Mycobacteriaceae</taxon>
        <taxon>Mycobacterium</taxon>
        <taxon>Mycobacterium avium complex (MAC)</taxon>
    </lineage>
</organism>
<dbReference type="InterPro" id="IPR016181">
    <property type="entry name" value="Acyl_CoA_acyltransferase"/>
</dbReference>
<evidence type="ECO:0000313" key="3">
    <source>
        <dbReference type="Proteomes" id="UP000327362"/>
    </source>
</evidence>
<reference evidence="2 3" key="1">
    <citation type="submission" date="2019-09" db="EMBL/GenBank/DDBJ databases">
        <title>Complete genome sequence of Mycobacterium avium subsp. hominissuis strain JP-H-1.</title>
        <authorList>
            <person name="Kinoshita Y."/>
            <person name="Niwa H."/>
            <person name="Uchida-Fujii E."/>
            <person name="Nukada T."/>
        </authorList>
    </citation>
    <scope>NUCLEOTIDE SEQUENCE [LARGE SCALE GENOMIC DNA]</scope>
    <source>
        <strain evidence="2 3">JP-H-1</strain>
    </source>
</reference>
<evidence type="ECO:0000313" key="2">
    <source>
        <dbReference type="EMBL" id="BBN45538.1"/>
    </source>
</evidence>
<evidence type="ECO:0000259" key="1">
    <source>
        <dbReference type="PROSITE" id="PS51186"/>
    </source>
</evidence>
<dbReference type="AlphaFoldDB" id="A0AAI8SHT2"/>
<dbReference type="Pfam" id="PF13302">
    <property type="entry name" value="Acetyltransf_3"/>
    <property type="match status" value="1"/>
</dbReference>
<dbReference type="Gene3D" id="3.40.630.30">
    <property type="match status" value="1"/>
</dbReference>
<dbReference type="Proteomes" id="UP000327362">
    <property type="component" value="Chromosome"/>
</dbReference>
<dbReference type="GO" id="GO:0016747">
    <property type="term" value="F:acyltransferase activity, transferring groups other than amino-acyl groups"/>
    <property type="evidence" value="ECO:0007669"/>
    <property type="project" value="InterPro"/>
</dbReference>
<dbReference type="SUPFAM" id="SSF55729">
    <property type="entry name" value="Acyl-CoA N-acyltransferases (Nat)"/>
    <property type="match status" value="1"/>
</dbReference>
<dbReference type="EMBL" id="AP020326">
    <property type="protein sequence ID" value="BBN45538.1"/>
    <property type="molecule type" value="Genomic_DNA"/>
</dbReference>
<protein>
    <submittedName>
        <fullName evidence="2">N-acetyltransferase</fullName>
    </submittedName>
</protein>
<sequence length="183" mass="20084">MAIDPASSGPLIALPFRTARLTIRPLTLIDVEAMHVVYSDPAVTRFIPGGVRDAAGTRQRVIDLIAHHECYGVSKWAVTLSDSGVLIGDCGLQFLPGRPDLELGFHFAREYWGHGYATEAASACLGWALTNRTERVVAIVDPQHRASQRVLTKLGMQPVGRDHILDRTWIVYEASGQRESPKA</sequence>
<dbReference type="PANTHER" id="PTHR43792:SF1">
    <property type="entry name" value="N-ACETYLTRANSFERASE DOMAIN-CONTAINING PROTEIN"/>
    <property type="match status" value="1"/>
</dbReference>